<evidence type="ECO:0000313" key="4">
    <source>
        <dbReference type="Proteomes" id="UP000492821"/>
    </source>
</evidence>
<keyword evidence="3" id="KW-0732">Signal</keyword>
<feature type="region of interest" description="Disordered" evidence="1">
    <location>
        <begin position="328"/>
        <end position="394"/>
    </location>
</feature>
<dbReference type="AlphaFoldDB" id="A0A7E4VUU0"/>
<feature type="region of interest" description="Disordered" evidence="1">
    <location>
        <begin position="152"/>
        <end position="198"/>
    </location>
</feature>
<reference evidence="4" key="1">
    <citation type="journal article" date="2013" name="Genetics">
        <title>The draft genome and transcriptome of Panagrellus redivivus are shaped by the harsh demands of a free-living lifestyle.</title>
        <authorList>
            <person name="Srinivasan J."/>
            <person name="Dillman A.R."/>
            <person name="Macchietto M.G."/>
            <person name="Heikkinen L."/>
            <person name="Lakso M."/>
            <person name="Fracchia K.M."/>
            <person name="Antoshechkin I."/>
            <person name="Mortazavi A."/>
            <person name="Wong G."/>
            <person name="Sternberg P.W."/>
        </authorList>
    </citation>
    <scope>NUCLEOTIDE SEQUENCE [LARGE SCALE GENOMIC DNA]</scope>
    <source>
        <strain evidence="4">MT8872</strain>
    </source>
</reference>
<proteinExistence type="predicted"/>
<keyword evidence="2" id="KW-0472">Membrane</keyword>
<keyword evidence="2" id="KW-1133">Transmembrane helix</keyword>
<feature type="compositionally biased region" description="Low complexity" evidence="1">
    <location>
        <begin position="157"/>
        <end position="184"/>
    </location>
</feature>
<name>A0A7E4VUU0_PANRE</name>
<feature type="transmembrane region" description="Helical" evidence="2">
    <location>
        <begin position="244"/>
        <end position="268"/>
    </location>
</feature>
<dbReference type="InterPro" id="IPR009635">
    <property type="entry name" value="NPDC1"/>
</dbReference>
<feature type="compositionally biased region" description="Polar residues" evidence="1">
    <location>
        <begin position="185"/>
        <end position="195"/>
    </location>
</feature>
<evidence type="ECO:0000256" key="3">
    <source>
        <dbReference type="SAM" id="SignalP"/>
    </source>
</evidence>
<sequence>MWRQSALSPLILCYVVLNAATFFDSRTFPGAEARYFSEGGGFELPSAAKQQSNVDAVAPAAAASPENLDYLQQAEQQQVYDQFQKQQLAQVLDELYAQEIAAEQQRESEDLSDEAAWRQYIEAQKAAAPVAEEPASEDKALEELARLDAEVKQLAAQQQQQQQPSKTAPAAEPEVVAAEEPQQASADSRPTAQKKGQSEFVEFVEPPPAKVLKAINVADKRAPVELVNRANQGHAGLLSATGNIMFIALVTMCCVVVVGGVVGGAYYYNNVRKQSDNDFDDFTRYSPAGPAKKLHGLRNGVRMDENGDDSLAYKAQLHHYQQTKQKIIGGEDGGLSGTTSPTGPGGSGSPRSIHHGEHSEDEAEDLEEHNYSVYECPGLAPTGDIEVQNPHFGH</sequence>
<reference evidence="5" key="2">
    <citation type="submission" date="2020-10" db="UniProtKB">
        <authorList>
            <consortium name="WormBaseParasite"/>
        </authorList>
    </citation>
    <scope>IDENTIFICATION</scope>
</reference>
<evidence type="ECO:0000256" key="1">
    <source>
        <dbReference type="SAM" id="MobiDB-lite"/>
    </source>
</evidence>
<keyword evidence="2" id="KW-0812">Transmembrane</keyword>
<evidence type="ECO:0000256" key="2">
    <source>
        <dbReference type="SAM" id="Phobius"/>
    </source>
</evidence>
<dbReference type="PANTHER" id="PTHR23352">
    <property type="entry name" value="NEURAL PROLIFERATION DIFFERENTIATION AND CONTROL PROTEIN-1 NPDC-1 PROTEIN"/>
    <property type="match status" value="1"/>
</dbReference>
<dbReference type="Pfam" id="PF06809">
    <property type="entry name" value="NPDC1"/>
    <property type="match status" value="1"/>
</dbReference>
<protein>
    <submittedName>
        <fullName evidence="5">Neural proliferation differentiation and control protein 1</fullName>
    </submittedName>
</protein>
<keyword evidence="4" id="KW-1185">Reference proteome</keyword>
<organism evidence="4 5">
    <name type="scientific">Panagrellus redivivus</name>
    <name type="common">Microworm</name>
    <dbReference type="NCBI Taxonomy" id="6233"/>
    <lineage>
        <taxon>Eukaryota</taxon>
        <taxon>Metazoa</taxon>
        <taxon>Ecdysozoa</taxon>
        <taxon>Nematoda</taxon>
        <taxon>Chromadorea</taxon>
        <taxon>Rhabditida</taxon>
        <taxon>Tylenchina</taxon>
        <taxon>Panagrolaimomorpha</taxon>
        <taxon>Panagrolaimoidea</taxon>
        <taxon>Panagrolaimidae</taxon>
        <taxon>Panagrellus</taxon>
    </lineage>
</organism>
<accession>A0A7E4VUU0</accession>
<feature type="chain" id="PRO_5028902147" evidence="3">
    <location>
        <begin position="21"/>
        <end position="394"/>
    </location>
</feature>
<dbReference type="Proteomes" id="UP000492821">
    <property type="component" value="Unassembled WGS sequence"/>
</dbReference>
<evidence type="ECO:0000313" key="5">
    <source>
        <dbReference type="WBParaSite" id="Pan_g3530.t1"/>
    </source>
</evidence>
<dbReference type="GO" id="GO:0016020">
    <property type="term" value="C:membrane"/>
    <property type="evidence" value="ECO:0007669"/>
    <property type="project" value="InterPro"/>
</dbReference>
<dbReference type="WBParaSite" id="Pan_g3530.t1">
    <property type="protein sequence ID" value="Pan_g3530.t1"/>
    <property type="gene ID" value="Pan_g3530"/>
</dbReference>
<dbReference type="PANTHER" id="PTHR23352:SF2">
    <property type="entry name" value="NEURAL PROLIFERATION DIFFERENTIATION AND CONTROL PROTEIN 1"/>
    <property type="match status" value="1"/>
</dbReference>
<feature type="signal peptide" evidence="3">
    <location>
        <begin position="1"/>
        <end position="20"/>
    </location>
</feature>